<dbReference type="Proteomes" id="UP000310334">
    <property type="component" value="Unassembled WGS sequence"/>
</dbReference>
<dbReference type="GO" id="GO:0005886">
    <property type="term" value="C:plasma membrane"/>
    <property type="evidence" value="ECO:0007669"/>
    <property type="project" value="UniProtKB-SubCell"/>
</dbReference>
<keyword evidence="5" id="KW-0547">Nucleotide-binding</keyword>
<dbReference type="Pfam" id="PF00664">
    <property type="entry name" value="ABC_membrane"/>
    <property type="match status" value="1"/>
</dbReference>
<dbReference type="AlphaFoldDB" id="A0A4S4BWN3"/>
<reference evidence="5 6" key="1">
    <citation type="submission" date="2019-04" db="EMBL/GenBank/DDBJ databases">
        <title>Bacillus sediminilitoris sp. nov., isolated from a tidal flat sediment on the East China Sea.</title>
        <authorList>
            <person name="Wei Y."/>
            <person name="Mao H."/>
            <person name="Fang J."/>
        </authorList>
    </citation>
    <scope>NUCLEOTIDE SEQUENCE [LARGE SCALE GENOMIC DNA]</scope>
    <source>
        <strain evidence="5 6">DSL-17</strain>
    </source>
</reference>
<sequence length="246" mass="27860">MKSVMTLWKYTKPYRIFVVLAPLLMALEVSMDLLQPLIMQKIIDNGIANNNTAYVIQMGILMICAAILGLVGGAGCTIFSTRAAVNFATDIRREVFKQVEHFSSENRDKFGTGKLITIITSDLSLVQTAFMMTLRVLVRGPLLFIGSILIVFFQARELFPILLVLIPILIFFIIFLSRKAGAWFKRVQEGLDQLNTKLQENIAGIRVVKEFVRKDYEIALFNRVNQSLTKTTMTAEQISLVKPLHW</sequence>
<accession>A0A4S4BWN3</accession>
<evidence type="ECO:0000313" key="5">
    <source>
        <dbReference type="EMBL" id="THF77491.1"/>
    </source>
</evidence>
<dbReference type="GO" id="GO:0015421">
    <property type="term" value="F:ABC-type oligopeptide transporter activity"/>
    <property type="evidence" value="ECO:0007669"/>
    <property type="project" value="TreeGrafter"/>
</dbReference>
<evidence type="ECO:0000256" key="4">
    <source>
        <dbReference type="ARBA" id="ARBA00023136"/>
    </source>
</evidence>
<keyword evidence="3" id="KW-1133">Transmembrane helix</keyword>
<proteinExistence type="predicted"/>
<comment type="caution">
    <text evidence="5">The sequence shown here is derived from an EMBL/GenBank/DDBJ whole genome shotgun (WGS) entry which is preliminary data.</text>
</comment>
<comment type="subcellular location">
    <subcellularLocation>
        <location evidence="1">Cell membrane</location>
        <topology evidence="1">Multi-pass membrane protein</topology>
    </subcellularLocation>
</comment>
<dbReference type="Gene3D" id="1.20.1560.10">
    <property type="entry name" value="ABC transporter type 1, transmembrane domain"/>
    <property type="match status" value="1"/>
</dbReference>
<dbReference type="OrthoDB" id="9770415at2"/>
<dbReference type="GO" id="GO:0005524">
    <property type="term" value="F:ATP binding"/>
    <property type="evidence" value="ECO:0007669"/>
    <property type="project" value="UniProtKB-KW"/>
</dbReference>
<keyword evidence="5" id="KW-0067">ATP-binding</keyword>
<name>A0A4S4BWN3_9BACI</name>
<evidence type="ECO:0000256" key="1">
    <source>
        <dbReference type="ARBA" id="ARBA00004651"/>
    </source>
</evidence>
<keyword evidence="4" id="KW-0472">Membrane</keyword>
<dbReference type="PANTHER" id="PTHR43394:SF1">
    <property type="entry name" value="ATP-BINDING CASSETTE SUB-FAMILY B MEMBER 10, MITOCHONDRIAL"/>
    <property type="match status" value="1"/>
</dbReference>
<gene>
    <name evidence="5" type="ORF">E6W99_19350</name>
</gene>
<dbReference type="CDD" id="cd18548">
    <property type="entry name" value="ABC_6TM_Tm287_like"/>
    <property type="match status" value="1"/>
</dbReference>
<dbReference type="EMBL" id="SSNT01000015">
    <property type="protein sequence ID" value="THF77491.1"/>
    <property type="molecule type" value="Genomic_DNA"/>
</dbReference>
<dbReference type="SUPFAM" id="SSF90123">
    <property type="entry name" value="ABC transporter transmembrane region"/>
    <property type="match status" value="1"/>
</dbReference>
<evidence type="ECO:0000313" key="6">
    <source>
        <dbReference type="Proteomes" id="UP000310334"/>
    </source>
</evidence>
<organism evidence="5 6">
    <name type="scientific">Metabacillus sediminilitoris</name>
    <dbReference type="NCBI Taxonomy" id="2567941"/>
    <lineage>
        <taxon>Bacteria</taxon>
        <taxon>Bacillati</taxon>
        <taxon>Bacillota</taxon>
        <taxon>Bacilli</taxon>
        <taxon>Bacillales</taxon>
        <taxon>Bacillaceae</taxon>
        <taxon>Metabacillus</taxon>
    </lineage>
</organism>
<keyword evidence="2" id="KW-0812">Transmembrane</keyword>
<dbReference type="InterPro" id="IPR036640">
    <property type="entry name" value="ABC1_TM_sf"/>
</dbReference>
<dbReference type="PANTHER" id="PTHR43394">
    <property type="entry name" value="ATP-DEPENDENT PERMEASE MDL1, MITOCHONDRIAL"/>
    <property type="match status" value="1"/>
</dbReference>
<evidence type="ECO:0000256" key="3">
    <source>
        <dbReference type="ARBA" id="ARBA00022989"/>
    </source>
</evidence>
<dbReference type="PROSITE" id="PS50929">
    <property type="entry name" value="ABC_TM1F"/>
    <property type="match status" value="1"/>
</dbReference>
<protein>
    <submittedName>
        <fullName evidence="5">ABC transporter ATP-binding protein</fullName>
    </submittedName>
</protein>
<evidence type="ECO:0000256" key="2">
    <source>
        <dbReference type="ARBA" id="ARBA00022692"/>
    </source>
</evidence>
<keyword evidence="6" id="KW-1185">Reference proteome</keyword>
<dbReference type="InterPro" id="IPR039421">
    <property type="entry name" value="Type_1_exporter"/>
</dbReference>
<dbReference type="InterPro" id="IPR011527">
    <property type="entry name" value="ABC1_TM_dom"/>
</dbReference>